<name>A0A8J6UKI6_9FLAO</name>
<feature type="transmembrane region" description="Helical" evidence="1">
    <location>
        <begin position="101"/>
        <end position="120"/>
    </location>
</feature>
<dbReference type="RefSeq" id="WP_188216214.1">
    <property type="nucleotide sequence ID" value="NZ_JACVXC010000003.1"/>
</dbReference>
<reference evidence="2" key="1">
    <citation type="journal article" date="2013" name="Int. J. Syst. Evol. Microbiol.">
        <title>Aestuariibaculum suncheonense gen. nov., sp. nov., a marine bacterium of the family Flavobacteriaceae isolated from a tidal flat and emended descriptions of the genera Gaetbulibacter and Tamlana.</title>
        <authorList>
            <person name="Jeong S.H."/>
            <person name="Park M.S."/>
            <person name="Jin H.M."/>
            <person name="Lee K."/>
            <person name="Park W."/>
            <person name="Jeon C.O."/>
        </authorList>
    </citation>
    <scope>NUCLEOTIDE SEQUENCE</scope>
    <source>
        <strain evidence="2">SC17</strain>
    </source>
</reference>
<dbReference type="AlphaFoldDB" id="A0A8J6UKI6"/>
<evidence type="ECO:0000313" key="2">
    <source>
        <dbReference type="EMBL" id="MBD0835726.1"/>
    </source>
</evidence>
<keyword evidence="1" id="KW-0812">Transmembrane</keyword>
<sequence length="125" mass="14421">MIVVIIVAGLLSLYFFYNPLEFNFFPKCPFYSITSLFCPGCGSQRSIHQILHGNVTTGIRHNYLIFLLCIVLGYQLYILVLKMNQRAVNKNILHKSITTKIILVIVVLFWILRNINIFPFTELAP</sequence>
<feature type="transmembrane region" description="Helical" evidence="1">
    <location>
        <begin position="63"/>
        <end position="80"/>
    </location>
</feature>
<keyword evidence="1" id="KW-1133">Transmembrane helix</keyword>
<keyword evidence="3" id="KW-1185">Reference proteome</keyword>
<dbReference type="Proteomes" id="UP000602057">
    <property type="component" value="Unassembled WGS sequence"/>
</dbReference>
<dbReference type="Pfam" id="PF10825">
    <property type="entry name" value="DUF2752"/>
    <property type="match status" value="1"/>
</dbReference>
<accession>A0A8J6UKI6</accession>
<organism evidence="2 3">
    <name type="scientific">Aestuariibaculum suncheonense</name>
    <dbReference type="NCBI Taxonomy" id="1028745"/>
    <lineage>
        <taxon>Bacteria</taxon>
        <taxon>Pseudomonadati</taxon>
        <taxon>Bacteroidota</taxon>
        <taxon>Flavobacteriia</taxon>
        <taxon>Flavobacteriales</taxon>
        <taxon>Flavobacteriaceae</taxon>
    </lineage>
</organism>
<proteinExistence type="predicted"/>
<keyword evidence="1" id="KW-0472">Membrane</keyword>
<evidence type="ECO:0000256" key="1">
    <source>
        <dbReference type="SAM" id="Phobius"/>
    </source>
</evidence>
<gene>
    <name evidence="2" type="ORF">ICJ84_09795</name>
</gene>
<evidence type="ECO:0000313" key="3">
    <source>
        <dbReference type="Proteomes" id="UP000602057"/>
    </source>
</evidence>
<dbReference type="EMBL" id="JACVXC010000003">
    <property type="protein sequence ID" value="MBD0835726.1"/>
    <property type="molecule type" value="Genomic_DNA"/>
</dbReference>
<dbReference type="InterPro" id="IPR021215">
    <property type="entry name" value="DUF2752"/>
</dbReference>
<comment type="caution">
    <text evidence="2">The sequence shown here is derived from an EMBL/GenBank/DDBJ whole genome shotgun (WGS) entry which is preliminary data.</text>
</comment>
<reference evidence="2" key="2">
    <citation type="submission" date="2020-09" db="EMBL/GenBank/DDBJ databases">
        <authorList>
            <person name="Wu Z."/>
        </authorList>
    </citation>
    <scope>NUCLEOTIDE SEQUENCE</scope>
    <source>
        <strain evidence="2">SC17</strain>
    </source>
</reference>
<protein>
    <submittedName>
        <fullName evidence="2">DUF2752 domain-containing protein</fullName>
    </submittedName>
</protein>